<evidence type="ECO:0000313" key="2">
    <source>
        <dbReference type="Proteomes" id="UP000735302"/>
    </source>
</evidence>
<keyword evidence="2" id="KW-1185">Reference proteome</keyword>
<proteinExistence type="predicted"/>
<name>A0AAV4AIA3_9GAST</name>
<dbReference type="EMBL" id="BLXT01003780">
    <property type="protein sequence ID" value="GFO06642.1"/>
    <property type="molecule type" value="Genomic_DNA"/>
</dbReference>
<dbReference type="Proteomes" id="UP000735302">
    <property type="component" value="Unassembled WGS sequence"/>
</dbReference>
<protein>
    <submittedName>
        <fullName evidence="1">Uncharacterized protein</fullName>
    </submittedName>
</protein>
<evidence type="ECO:0000313" key="1">
    <source>
        <dbReference type="EMBL" id="GFO06642.1"/>
    </source>
</evidence>
<sequence length="126" mass="13893">MISGCSALIKLGHQWRACTQTHNSAVADLRRTLVIVTNSFSKLTAARLSSELGNTKIEVRMKRTICTQKFGKARYKCDSNSKRSVTQLFSDSCAQPPTPPSSTGCQQSDFTCKQVPYGSEKTQRLS</sequence>
<comment type="caution">
    <text evidence="1">The sequence shown here is derived from an EMBL/GenBank/DDBJ whole genome shotgun (WGS) entry which is preliminary data.</text>
</comment>
<reference evidence="1 2" key="1">
    <citation type="journal article" date="2021" name="Elife">
        <title>Chloroplast acquisition without the gene transfer in kleptoplastic sea slugs, Plakobranchus ocellatus.</title>
        <authorList>
            <person name="Maeda T."/>
            <person name="Takahashi S."/>
            <person name="Yoshida T."/>
            <person name="Shimamura S."/>
            <person name="Takaki Y."/>
            <person name="Nagai Y."/>
            <person name="Toyoda A."/>
            <person name="Suzuki Y."/>
            <person name="Arimoto A."/>
            <person name="Ishii H."/>
            <person name="Satoh N."/>
            <person name="Nishiyama T."/>
            <person name="Hasebe M."/>
            <person name="Maruyama T."/>
            <person name="Minagawa J."/>
            <person name="Obokata J."/>
            <person name="Shigenobu S."/>
        </authorList>
    </citation>
    <scope>NUCLEOTIDE SEQUENCE [LARGE SCALE GENOMIC DNA]</scope>
</reference>
<gene>
    <name evidence="1" type="ORF">PoB_003314700</name>
</gene>
<organism evidence="1 2">
    <name type="scientific">Plakobranchus ocellatus</name>
    <dbReference type="NCBI Taxonomy" id="259542"/>
    <lineage>
        <taxon>Eukaryota</taxon>
        <taxon>Metazoa</taxon>
        <taxon>Spiralia</taxon>
        <taxon>Lophotrochozoa</taxon>
        <taxon>Mollusca</taxon>
        <taxon>Gastropoda</taxon>
        <taxon>Heterobranchia</taxon>
        <taxon>Euthyneura</taxon>
        <taxon>Panpulmonata</taxon>
        <taxon>Sacoglossa</taxon>
        <taxon>Placobranchoidea</taxon>
        <taxon>Plakobranchidae</taxon>
        <taxon>Plakobranchus</taxon>
    </lineage>
</organism>
<dbReference type="AlphaFoldDB" id="A0AAV4AIA3"/>
<accession>A0AAV4AIA3</accession>